<sequence length="49" mass="5055">MSKQVSFSATVCALTMALFAVTMSLADHLPTGSSVAGETQVFGATFLTK</sequence>
<feature type="chain" id="PRO_5026353782" evidence="1">
    <location>
        <begin position="27"/>
        <end position="49"/>
    </location>
</feature>
<dbReference type="EMBL" id="WTYS01000001">
    <property type="protein sequence ID" value="MXO56274.1"/>
    <property type="molecule type" value="Genomic_DNA"/>
</dbReference>
<evidence type="ECO:0000313" key="3">
    <source>
        <dbReference type="Proteomes" id="UP000468943"/>
    </source>
</evidence>
<protein>
    <submittedName>
        <fullName evidence="2">Uncharacterized protein</fullName>
    </submittedName>
</protein>
<dbReference type="RefSeq" id="WP_160597491.1">
    <property type="nucleotide sequence ID" value="NZ_WTYS01000001.1"/>
</dbReference>
<feature type="signal peptide" evidence="1">
    <location>
        <begin position="1"/>
        <end position="26"/>
    </location>
</feature>
<evidence type="ECO:0000313" key="2">
    <source>
        <dbReference type="EMBL" id="MXO56274.1"/>
    </source>
</evidence>
<keyword evidence="3" id="KW-1185">Reference proteome</keyword>
<reference evidence="2 3" key="1">
    <citation type="submission" date="2019-12" db="EMBL/GenBank/DDBJ databases">
        <title>Genomic-based taxomic classification of the family Erythrobacteraceae.</title>
        <authorList>
            <person name="Xu L."/>
        </authorList>
    </citation>
    <scope>NUCLEOTIDE SEQUENCE [LARGE SCALE GENOMIC DNA]</scope>
    <source>
        <strain evidence="2 3">JCM 17802</strain>
    </source>
</reference>
<dbReference type="AlphaFoldDB" id="A0A6I4SKU5"/>
<accession>A0A6I4SKU5</accession>
<gene>
    <name evidence="2" type="ORF">GRI36_05200</name>
</gene>
<organism evidence="2 3">
    <name type="scientific">Pontixanthobacter gangjinensis</name>
    <dbReference type="NCBI Taxonomy" id="1028742"/>
    <lineage>
        <taxon>Bacteria</taxon>
        <taxon>Pseudomonadati</taxon>
        <taxon>Pseudomonadota</taxon>
        <taxon>Alphaproteobacteria</taxon>
        <taxon>Sphingomonadales</taxon>
        <taxon>Erythrobacteraceae</taxon>
        <taxon>Pontixanthobacter</taxon>
    </lineage>
</organism>
<keyword evidence="1" id="KW-0732">Signal</keyword>
<proteinExistence type="predicted"/>
<dbReference type="Proteomes" id="UP000468943">
    <property type="component" value="Unassembled WGS sequence"/>
</dbReference>
<comment type="caution">
    <text evidence="2">The sequence shown here is derived from an EMBL/GenBank/DDBJ whole genome shotgun (WGS) entry which is preliminary data.</text>
</comment>
<evidence type="ECO:0000256" key="1">
    <source>
        <dbReference type="SAM" id="SignalP"/>
    </source>
</evidence>
<name>A0A6I4SKU5_9SPHN</name>